<dbReference type="EMBL" id="ML976990">
    <property type="protein sequence ID" value="KAF1956925.1"/>
    <property type="molecule type" value="Genomic_DNA"/>
</dbReference>
<keyword evidence="2" id="KW-1185">Reference proteome</keyword>
<dbReference type="AlphaFoldDB" id="A0A6A5TWA4"/>
<dbReference type="Proteomes" id="UP000800035">
    <property type="component" value="Unassembled WGS sequence"/>
</dbReference>
<proteinExistence type="predicted"/>
<sequence>MQRQKQKQKVRTQCAIRGGKRLQRARWPGVGLCCVFWRGVISLPRNKSVCTRCTVAEASGTIAPWSLMMPE</sequence>
<organism evidence="1 2">
    <name type="scientific">Byssothecium circinans</name>
    <dbReference type="NCBI Taxonomy" id="147558"/>
    <lineage>
        <taxon>Eukaryota</taxon>
        <taxon>Fungi</taxon>
        <taxon>Dikarya</taxon>
        <taxon>Ascomycota</taxon>
        <taxon>Pezizomycotina</taxon>
        <taxon>Dothideomycetes</taxon>
        <taxon>Pleosporomycetidae</taxon>
        <taxon>Pleosporales</taxon>
        <taxon>Massarineae</taxon>
        <taxon>Massarinaceae</taxon>
        <taxon>Byssothecium</taxon>
    </lineage>
</organism>
<evidence type="ECO:0000313" key="2">
    <source>
        <dbReference type="Proteomes" id="UP000800035"/>
    </source>
</evidence>
<protein>
    <submittedName>
        <fullName evidence="1">Uncharacterized protein</fullName>
    </submittedName>
</protein>
<accession>A0A6A5TWA4</accession>
<reference evidence="1" key="1">
    <citation type="journal article" date="2020" name="Stud. Mycol.">
        <title>101 Dothideomycetes genomes: a test case for predicting lifestyles and emergence of pathogens.</title>
        <authorList>
            <person name="Haridas S."/>
            <person name="Albert R."/>
            <person name="Binder M."/>
            <person name="Bloem J."/>
            <person name="Labutti K."/>
            <person name="Salamov A."/>
            <person name="Andreopoulos B."/>
            <person name="Baker S."/>
            <person name="Barry K."/>
            <person name="Bills G."/>
            <person name="Bluhm B."/>
            <person name="Cannon C."/>
            <person name="Castanera R."/>
            <person name="Culley D."/>
            <person name="Daum C."/>
            <person name="Ezra D."/>
            <person name="Gonzalez J."/>
            <person name="Henrissat B."/>
            <person name="Kuo A."/>
            <person name="Liang C."/>
            <person name="Lipzen A."/>
            <person name="Lutzoni F."/>
            <person name="Magnuson J."/>
            <person name="Mondo S."/>
            <person name="Nolan M."/>
            <person name="Ohm R."/>
            <person name="Pangilinan J."/>
            <person name="Park H.-J."/>
            <person name="Ramirez L."/>
            <person name="Alfaro M."/>
            <person name="Sun H."/>
            <person name="Tritt A."/>
            <person name="Yoshinaga Y."/>
            <person name="Zwiers L.-H."/>
            <person name="Turgeon B."/>
            <person name="Goodwin S."/>
            <person name="Spatafora J."/>
            <person name="Crous P."/>
            <person name="Grigoriev I."/>
        </authorList>
    </citation>
    <scope>NUCLEOTIDE SEQUENCE</scope>
    <source>
        <strain evidence="1">CBS 675.92</strain>
    </source>
</reference>
<evidence type="ECO:0000313" key="1">
    <source>
        <dbReference type="EMBL" id="KAF1956925.1"/>
    </source>
</evidence>
<name>A0A6A5TWA4_9PLEO</name>
<gene>
    <name evidence="1" type="ORF">CC80DRAFT_51258</name>
</gene>